<evidence type="ECO:0000256" key="1">
    <source>
        <dbReference type="SAM" id="SignalP"/>
    </source>
</evidence>
<keyword evidence="1" id="KW-0732">Signal</keyword>
<keyword evidence="3" id="KW-1185">Reference proteome</keyword>
<reference evidence="2 3" key="1">
    <citation type="submission" date="2021-03" db="EMBL/GenBank/DDBJ databases">
        <title>Sequencing the genomes of 1000 actinobacteria strains.</title>
        <authorList>
            <person name="Klenk H.-P."/>
        </authorList>
    </citation>
    <scope>NUCLEOTIDE SEQUENCE [LARGE SCALE GENOMIC DNA]</scope>
    <source>
        <strain evidence="2 3">DSM 44580</strain>
    </source>
</reference>
<dbReference type="PROSITE" id="PS51257">
    <property type="entry name" value="PROKAR_LIPOPROTEIN"/>
    <property type="match status" value="1"/>
</dbReference>
<dbReference type="Proteomes" id="UP001519363">
    <property type="component" value="Unassembled WGS sequence"/>
</dbReference>
<dbReference type="EMBL" id="JAGIOO010000001">
    <property type="protein sequence ID" value="MBP2475017.1"/>
    <property type="molecule type" value="Genomic_DNA"/>
</dbReference>
<evidence type="ECO:0000313" key="2">
    <source>
        <dbReference type="EMBL" id="MBP2475017.1"/>
    </source>
</evidence>
<evidence type="ECO:0008006" key="4">
    <source>
        <dbReference type="Google" id="ProtNLM"/>
    </source>
</evidence>
<protein>
    <recommendedName>
        <fullName evidence="4">DUF2771 family protein</fullName>
    </recommendedName>
</protein>
<organism evidence="2 3">
    <name type="scientific">Crossiella equi</name>
    <dbReference type="NCBI Taxonomy" id="130796"/>
    <lineage>
        <taxon>Bacteria</taxon>
        <taxon>Bacillati</taxon>
        <taxon>Actinomycetota</taxon>
        <taxon>Actinomycetes</taxon>
        <taxon>Pseudonocardiales</taxon>
        <taxon>Pseudonocardiaceae</taxon>
        <taxon>Crossiella</taxon>
    </lineage>
</organism>
<proteinExistence type="predicted"/>
<feature type="chain" id="PRO_5045757060" description="DUF2771 family protein" evidence="1">
    <location>
        <begin position="24"/>
        <end position="162"/>
    </location>
</feature>
<feature type="signal peptide" evidence="1">
    <location>
        <begin position="1"/>
        <end position="23"/>
    </location>
</feature>
<dbReference type="RefSeq" id="WP_086783293.1">
    <property type="nucleotide sequence ID" value="NZ_JAGIOO010000001.1"/>
</dbReference>
<sequence length="162" mass="17288">MRKEVSLLLVTGAVLAVGACAPAEDPKVTFFAAGKSVEVSPTQYCDVKVENCKAKADAAGALRVPTGQEVKVSVDPRIGETPWQVVFRYRQQGDEPGKSVDGRSEVFAPGKQLAYSLKLPEATSQLETVEVHQFGAALSARDDGGFDFGTRGTWVLSVDDRG</sequence>
<evidence type="ECO:0000313" key="3">
    <source>
        <dbReference type="Proteomes" id="UP001519363"/>
    </source>
</evidence>
<accession>A0ABS5AFB9</accession>
<dbReference type="InterPro" id="IPR024495">
    <property type="entry name" value="DUF2771"/>
</dbReference>
<comment type="caution">
    <text evidence="2">The sequence shown here is derived from an EMBL/GenBank/DDBJ whole genome shotgun (WGS) entry which is preliminary data.</text>
</comment>
<name>A0ABS5AFB9_9PSEU</name>
<dbReference type="Pfam" id="PF10969">
    <property type="entry name" value="DUF2771"/>
    <property type="match status" value="1"/>
</dbReference>
<gene>
    <name evidence="2" type="ORF">JOF53_003889</name>
</gene>